<evidence type="ECO:0000313" key="2">
    <source>
        <dbReference type="EMBL" id="SMR99177.1"/>
    </source>
</evidence>
<dbReference type="OrthoDB" id="4731620at2"/>
<organism evidence="2 3">
    <name type="scientific">Vibrio mangrovi</name>
    <dbReference type="NCBI Taxonomy" id="474394"/>
    <lineage>
        <taxon>Bacteria</taxon>
        <taxon>Pseudomonadati</taxon>
        <taxon>Pseudomonadota</taxon>
        <taxon>Gammaproteobacteria</taxon>
        <taxon>Vibrionales</taxon>
        <taxon>Vibrionaceae</taxon>
        <taxon>Vibrio</taxon>
    </lineage>
</organism>
<keyword evidence="4" id="KW-1185">Reference proteome</keyword>
<evidence type="ECO:0000313" key="1">
    <source>
        <dbReference type="EMBL" id="MDW6004025.1"/>
    </source>
</evidence>
<protein>
    <submittedName>
        <fullName evidence="2">REDY-like protein HapK</fullName>
    </submittedName>
</protein>
<dbReference type="EMBL" id="JAWRCO010000001">
    <property type="protein sequence ID" value="MDW6004025.1"/>
    <property type="molecule type" value="Genomic_DNA"/>
</dbReference>
<dbReference type="RefSeq" id="WP_087479229.1">
    <property type="nucleotide sequence ID" value="NZ_AP024883.1"/>
</dbReference>
<dbReference type="EMBL" id="FXXI01000001">
    <property type="protein sequence ID" value="SMR99177.1"/>
    <property type="molecule type" value="Genomic_DNA"/>
</dbReference>
<reference evidence="1 4" key="2">
    <citation type="submission" date="2023-11" db="EMBL/GenBank/DDBJ databases">
        <title>Plant-associative lifestyle of Vibrio porteresiae and its evolutionary dynamics.</title>
        <authorList>
            <person name="Rameshkumar N."/>
            <person name="Kirti K."/>
        </authorList>
    </citation>
    <scope>NUCLEOTIDE SEQUENCE [LARGE SCALE GENOMIC DNA]</scope>
    <source>
        <strain evidence="1 4">MSSRF38</strain>
    </source>
</reference>
<dbReference type="Proteomes" id="UP001283366">
    <property type="component" value="Unassembled WGS sequence"/>
</dbReference>
<dbReference type="InterPro" id="IPR021667">
    <property type="entry name" value="HapK"/>
</dbReference>
<sequence>MKTIVHKIRLKDISLYHEFRDWVVHTDYEACYQLDSVLAFDVIDVSQAADAQFHFIEIIRLNSLEDFERDMQTPLFQSLVARFDQMAEVIEEISGERIGNGYQQ</sequence>
<evidence type="ECO:0000313" key="3">
    <source>
        <dbReference type="Proteomes" id="UP000196125"/>
    </source>
</evidence>
<reference evidence="2 3" key="1">
    <citation type="submission" date="2017-05" db="EMBL/GenBank/DDBJ databases">
        <authorList>
            <person name="Song R."/>
            <person name="Chenine A.L."/>
            <person name="Ruprecht R.M."/>
        </authorList>
    </citation>
    <scope>NUCLEOTIDE SEQUENCE [LARGE SCALE GENOMIC DNA]</scope>
    <source>
        <strain evidence="2 3">CECT 7927</strain>
    </source>
</reference>
<accession>A0A1Y6INF9</accession>
<dbReference type="AlphaFoldDB" id="A0A1Y6INF9"/>
<gene>
    <name evidence="1" type="ORF">SBX37_14290</name>
    <name evidence="2" type="ORF">VIM7927_00400</name>
</gene>
<proteinExistence type="predicted"/>
<name>A0A1Y6INF9_9VIBR</name>
<dbReference type="Gene3D" id="3.30.70.100">
    <property type="match status" value="1"/>
</dbReference>
<dbReference type="Pfam" id="PF11639">
    <property type="entry name" value="HapK"/>
    <property type="match status" value="1"/>
</dbReference>
<dbReference type="Proteomes" id="UP000196125">
    <property type="component" value="Unassembled WGS sequence"/>
</dbReference>
<evidence type="ECO:0000313" key="4">
    <source>
        <dbReference type="Proteomes" id="UP001283366"/>
    </source>
</evidence>